<keyword evidence="2" id="KW-1133">Transmembrane helix</keyword>
<sequence>MIYQLVRLLKASRRIILAMIFLYVILYTPKAIVKNGTQNYGEDISSKFDELISDSNITSKKWACMKKVEMNGLNGFPPFRFLTHLTSLSTLQSSKYICEGKIGTKTTALLRKGYYFEIKSSGDKNFFQNSECLPGVDFEYKEYSSYDKTHSNFMPWTEKSLKKISILSFWHIIACVSFTRSWSDHNDHDNTMIRFNIIRNVQLLKDFSNTNRNLYHNKLISHSFISNNLKSNISFTSVNLLQKKKILRNFYQAYCFHHIPIRTKAEILRKFLRELHLVLKIPMGNNRTPAGLSAHSNNARERLYKRQLSNHSNCKSLLGNNPQTCKKDRKASIIFYILLSFAGACCIMLGAVQFWNHKTQSVSKLTSPRNKIEKKKEKIPSIFHQHEMSSSPTRELNIFSQNPVRDERSSELENALLRVDRANDTLSFPVPKQKITSKQKYATFPLCAAKSRNLAPTLPELQLPKPSLVSIRRLTGFSSDASSNSDSCADQNPKSSTRF</sequence>
<evidence type="ECO:0000313" key="4">
    <source>
        <dbReference type="Proteomes" id="UP000283383"/>
    </source>
</evidence>
<feature type="transmembrane region" description="Helical" evidence="2">
    <location>
        <begin position="333"/>
        <end position="355"/>
    </location>
</feature>
<gene>
    <name evidence="3" type="ORF">GcM3_218016</name>
</gene>
<feature type="transmembrane region" description="Helical" evidence="2">
    <location>
        <begin position="12"/>
        <end position="29"/>
    </location>
</feature>
<keyword evidence="2" id="KW-0812">Transmembrane</keyword>
<reference evidence="3 4" key="1">
    <citation type="journal article" date="2018" name="BMC Genomics">
        <title>Comparative genome analyses reveal sequence features reflecting distinct modes of host-adaptation between dicot and monocot powdery mildew.</title>
        <authorList>
            <person name="Wu Y."/>
            <person name="Ma X."/>
            <person name="Pan Z."/>
            <person name="Kale S.D."/>
            <person name="Song Y."/>
            <person name="King H."/>
            <person name="Zhang Q."/>
            <person name="Presley C."/>
            <person name="Deng X."/>
            <person name="Wei C.I."/>
            <person name="Xiao S."/>
        </authorList>
    </citation>
    <scope>NUCLEOTIDE SEQUENCE [LARGE SCALE GENOMIC DNA]</scope>
    <source>
        <strain evidence="3">UMSG3</strain>
    </source>
</reference>
<dbReference type="EMBL" id="MCBQ01021867">
    <property type="protein sequence ID" value="RKF53445.1"/>
    <property type="molecule type" value="Genomic_DNA"/>
</dbReference>
<dbReference type="Proteomes" id="UP000283383">
    <property type="component" value="Unassembled WGS sequence"/>
</dbReference>
<keyword evidence="4" id="KW-1185">Reference proteome</keyword>
<name>A0A420H7N2_9PEZI</name>
<evidence type="ECO:0000256" key="2">
    <source>
        <dbReference type="SAM" id="Phobius"/>
    </source>
</evidence>
<proteinExistence type="predicted"/>
<dbReference type="AlphaFoldDB" id="A0A420H7N2"/>
<protein>
    <submittedName>
        <fullName evidence="3">Uncharacterized protein</fullName>
    </submittedName>
</protein>
<organism evidence="3 4">
    <name type="scientific">Golovinomyces cichoracearum</name>
    <dbReference type="NCBI Taxonomy" id="62708"/>
    <lineage>
        <taxon>Eukaryota</taxon>
        <taxon>Fungi</taxon>
        <taxon>Dikarya</taxon>
        <taxon>Ascomycota</taxon>
        <taxon>Pezizomycotina</taxon>
        <taxon>Leotiomycetes</taxon>
        <taxon>Erysiphales</taxon>
        <taxon>Erysiphaceae</taxon>
        <taxon>Golovinomyces</taxon>
    </lineage>
</organism>
<evidence type="ECO:0000256" key="1">
    <source>
        <dbReference type="SAM" id="MobiDB-lite"/>
    </source>
</evidence>
<evidence type="ECO:0000313" key="3">
    <source>
        <dbReference type="EMBL" id="RKF53445.1"/>
    </source>
</evidence>
<feature type="region of interest" description="Disordered" evidence="1">
    <location>
        <begin position="479"/>
        <end position="499"/>
    </location>
</feature>
<feature type="compositionally biased region" description="Low complexity" evidence="1">
    <location>
        <begin position="479"/>
        <end position="490"/>
    </location>
</feature>
<keyword evidence="2" id="KW-0472">Membrane</keyword>
<accession>A0A420H7N2</accession>
<comment type="caution">
    <text evidence="3">The sequence shown here is derived from an EMBL/GenBank/DDBJ whole genome shotgun (WGS) entry which is preliminary data.</text>
</comment>